<proteinExistence type="predicted"/>
<dbReference type="PANTHER" id="PTHR34268">
    <property type="entry name" value="OS01G0321850 PROTEIN"/>
    <property type="match status" value="1"/>
</dbReference>
<evidence type="ECO:0000313" key="3">
    <source>
        <dbReference type="Proteomes" id="UP001189122"/>
    </source>
</evidence>
<evidence type="ECO:0000256" key="1">
    <source>
        <dbReference type="SAM" id="Phobius"/>
    </source>
</evidence>
<sequence length="112" mass="12357">MEWEGFLAGEAGSVVVKVAVFLFVQALVYFILFRSSDVFSPARMKSAGLRTVRSVSIRRLMAVLSDQPAGGEVSPTGPPSRMITAGAPLRRRRRPSAFLMRFLCRQVCIPLI</sequence>
<evidence type="ECO:0000313" key="2">
    <source>
        <dbReference type="EMBL" id="CAA2625324.1"/>
    </source>
</evidence>
<keyword evidence="1" id="KW-0472">Membrane</keyword>
<gene>
    <name evidence="2" type="ORF">SI7747_09011093</name>
</gene>
<name>A0A7I8J3V5_SPIIN</name>
<keyword evidence="1" id="KW-0812">Transmembrane</keyword>
<accession>A0A7I8J3V5</accession>
<dbReference type="PANTHER" id="PTHR34268:SF8">
    <property type="entry name" value="FAE DOMAIN-CONTAINING PROTEIN"/>
    <property type="match status" value="1"/>
</dbReference>
<dbReference type="AlphaFoldDB" id="A0A7I8J3V5"/>
<keyword evidence="3" id="KW-1185">Reference proteome</keyword>
<keyword evidence="1" id="KW-1133">Transmembrane helix</keyword>
<dbReference type="Proteomes" id="UP001189122">
    <property type="component" value="Unassembled WGS sequence"/>
</dbReference>
<organism evidence="2">
    <name type="scientific">Spirodela intermedia</name>
    <name type="common">Intermediate duckweed</name>
    <dbReference type="NCBI Taxonomy" id="51605"/>
    <lineage>
        <taxon>Eukaryota</taxon>
        <taxon>Viridiplantae</taxon>
        <taxon>Streptophyta</taxon>
        <taxon>Embryophyta</taxon>
        <taxon>Tracheophyta</taxon>
        <taxon>Spermatophyta</taxon>
        <taxon>Magnoliopsida</taxon>
        <taxon>Liliopsida</taxon>
        <taxon>Araceae</taxon>
        <taxon>Lemnoideae</taxon>
        <taxon>Spirodela</taxon>
    </lineage>
</organism>
<protein>
    <submittedName>
        <fullName evidence="2">Uncharacterized protein</fullName>
    </submittedName>
</protein>
<reference evidence="2 3" key="1">
    <citation type="submission" date="2019-12" db="EMBL/GenBank/DDBJ databases">
        <authorList>
            <person name="Scholz U."/>
            <person name="Mascher M."/>
            <person name="Fiebig A."/>
        </authorList>
    </citation>
    <scope>NUCLEOTIDE SEQUENCE</scope>
</reference>
<feature type="transmembrane region" description="Helical" evidence="1">
    <location>
        <begin position="12"/>
        <end position="33"/>
    </location>
</feature>
<dbReference type="EMBL" id="CACRZD030000009">
    <property type="protein sequence ID" value="CAA6664704.1"/>
    <property type="molecule type" value="Genomic_DNA"/>
</dbReference>
<dbReference type="EMBL" id="LR743596">
    <property type="protein sequence ID" value="CAA2625324.1"/>
    <property type="molecule type" value="Genomic_DNA"/>
</dbReference>